<gene>
    <name evidence="1" type="ORF">LCGC14_1309590</name>
</gene>
<reference evidence="1" key="1">
    <citation type="journal article" date="2015" name="Nature">
        <title>Complex archaea that bridge the gap between prokaryotes and eukaryotes.</title>
        <authorList>
            <person name="Spang A."/>
            <person name="Saw J.H."/>
            <person name="Jorgensen S.L."/>
            <person name="Zaremba-Niedzwiedzka K."/>
            <person name="Martijn J."/>
            <person name="Lind A.E."/>
            <person name="van Eijk R."/>
            <person name="Schleper C."/>
            <person name="Guy L."/>
            <person name="Ettema T.J."/>
        </authorList>
    </citation>
    <scope>NUCLEOTIDE SEQUENCE</scope>
</reference>
<comment type="caution">
    <text evidence="1">The sequence shown here is derived from an EMBL/GenBank/DDBJ whole genome shotgun (WGS) entry which is preliminary data.</text>
</comment>
<dbReference type="AlphaFoldDB" id="A0A0F9NQ94"/>
<sequence length="138" mass="15572">MASQESGYKMDGFDLVEIEMFALESSDLDIDCNGSADLMSLLLDRMSVDHTRMCGLATHTRTGKRVFPHCWLELPGGFIVDVRLQKWLGDRDDIPHGVFDKCDCSIVYQGDIDPRERMSMEEIHELAGIGKDFDGIQI</sequence>
<dbReference type="EMBL" id="LAZR01007716">
    <property type="protein sequence ID" value="KKM83422.1"/>
    <property type="molecule type" value="Genomic_DNA"/>
</dbReference>
<accession>A0A0F9NQ94</accession>
<protein>
    <submittedName>
        <fullName evidence="1">Uncharacterized protein</fullName>
    </submittedName>
</protein>
<proteinExistence type="predicted"/>
<evidence type="ECO:0000313" key="1">
    <source>
        <dbReference type="EMBL" id="KKM83422.1"/>
    </source>
</evidence>
<organism evidence="1">
    <name type="scientific">marine sediment metagenome</name>
    <dbReference type="NCBI Taxonomy" id="412755"/>
    <lineage>
        <taxon>unclassified sequences</taxon>
        <taxon>metagenomes</taxon>
        <taxon>ecological metagenomes</taxon>
    </lineage>
</organism>
<name>A0A0F9NQ94_9ZZZZ</name>